<reference evidence="2 3" key="1">
    <citation type="journal article" date="2015" name="Genome Biol. Evol.">
        <title>Characterization of Three Mycobacterium spp. with Potential Use in Bioremediation by Genome Sequencing and Comparative Genomics.</title>
        <authorList>
            <person name="Das S."/>
            <person name="Pettersson B.M."/>
            <person name="Behra P.R."/>
            <person name="Ramesh M."/>
            <person name="Dasgupta S."/>
            <person name="Bhattacharya A."/>
            <person name="Kirsebom L.A."/>
        </authorList>
    </citation>
    <scope>NUCLEOTIDE SEQUENCE [LARGE SCALE GENOMIC DNA]</scope>
    <source>
        <strain evidence="2 3">DSM 43826</strain>
    </source>
</reference>
<dbReference type="Gene3D" id="3.10.450.50">
    <property type="match status" value="1"/>
</dbReference>
<sequence length="137" mass="15405">MGNRRHMPQQDLVTRHGRTVTRDPGANQALYLRWINELWAGEPIARELVSADFVGHWPTRDIHGPEELQALVDDTRRQLRELMFVVDVGPFGDGDLMAARWISTGSTKRGPARFTGNDIVRVADGRIVEYWTGASPG</sequence>
<accession>A0A0J6W5K1</accession>
<dbReference type="Pfam" id="PF12680">
    <property type="entry name" value="SnoaL_2"/>
    <property type="match status" value="1"/>
</dbReference>
<dbReference type="PATRIC" id="fig|37916.4.peg.2963"/>
<protein>
    <submittedName>
        <fullName evidence="2">SnoaL-like domain protein</fullName>
    </submittedName>
</protein>
<dbReference type="SUPFAM" id="SSF54427">
    <property type="entry name" value="NTF2-like"/>
    <property type="match status" value="1"/>
</dbReference>
<evidence type="ECO:0000259" key="1">
    <source>
        <dbReference type="Pfam" id="PF12680"/>
    </source>
</evidence>
<keyword evidence="3" id="KW-1185">Reference proteome</keyword>
<dbReference type="InterPro" id="IPR032710">
    <property type="entry name" value="NTF2-like_dom_sf"/>
</dbReference>
<evidence type="ECO:0000313" key="3">
    <source>
        <dbReference type="Proteomes" id="UP000036513"/>
    </source>
</evidence>
<dbReference type="STRING" id="37916.MCHLDSM_03036"/>
<dbReference type="AlphaFoldDB" id="A0A0J6W5K1"/>
<dbReference type="SMR" id="A0A0J6W5K1"/>
<organism evidence="2 3">
    <name type="scientific">Mycolicibacterium chlorophenolicum</name>
    <dbReference type="NCBI Taxonomy" id="37916"/>
    <lineage>
        <taxon>Bacteria</taxon>
        <taxon>Bacillati</taxon>
        <taxon>Actinomycetota</taxon>
        <taxon>Actinomycetes</taxon>
        <taxon>Mycobacteriales</taxon>
        <taxon>Mycobacteriaceae</taxon>
        <taxon>Mycolicibacterium</taxon>
    </lineage>
</organism>
<proteinExistence type="predicted"/>
<dbReference type="InterPro" id="IPR037401">
    <property type="entry name" value="SnoaL-like"/>
</dbReference>
<gene>
    <name evidence="2" type="ORF">MCHLDSM_03036</name>
</gene>
<comment type="caution">
    <text evidence="2">The sequence shown here is derived from an EMBL/GenBank/DDBJ whole genome shotgun (WGS) entry which is preliminary data.</text>
</comment>
<feature type="domain" description="SnoaL-like" evidence="1">
    <location>
        <begin position="46"/>
        <end position="130"/>
    </location>
</feature>
<dbReference type="Proteomes" id="UP000036513">
    <property type="component" value="Unassembled WGS sequence"/>
</dbReference>
<name>A0A0J6W5K1_9MYCO</name>
<evidence type="ECO:0000313" key="2">
    <source>
        <dbReference type="EMBL" id="KMO76887.1"/>
    </source>
</evidence>
<dbReference type="EMBL" id="JYNL01000023">
    <property type="protein sequence ID" value="KMO76887.1"/>
    <property type="molecule type" value="Genomic_DNA"/>
</dbReference>